<dbReference type="AlphaFoldDB" id="A0AAW4HJJ1"/>
<dbReference type="Proteomes" id="UP000664056">
    <property type="component" value="Unassembled WGS sequence"/>
</dbReference>
<sequence>MNNAIYNEQNEIIGFTTDINAKVILEDENGVVCEFRNPMNGDVIHVTL</sequence>
<gene>
    <name evidence="1" type="ORF">J0J18_22595</name>
</gene>
<reference evidence="1" key="1">
    <citation type="submission" date="2021-03" db="EMBL/GenBank/DDBJ databases">
        <title>Study of the foodborne Vibrio vulnificus isolates from China.</title>
        <authorList>
            <person name="Zheng Z."/>
            <person name="Ye L."/>
        </authorList>
    </citation>
    <scope>NUCLEOTIDE SEQUENCE</scope>
    <source>
        <strain evidence="1">Vv1582</strain>
    </source>
</reference>
<dbReference type="EMBL" id="JAFKOQ010000039">
    <property type="protein sequence ID" value="MBN8124508.1"/>
    <property type="molecule type" value="Genomic_DNA"/>
</dbReference>
<accession>A0AAW4HJJ1</accession>
<dbReference type="RefSeq" id="WP_206623164.1">
    <property type="nucleotide sequence ID" value="NZ_JAFKOQ010000039.1"/>
</dbReference>
<evidence type="ECO:0008006" key="3">
    <source>
        <dbReference type="Google" id="ProtNLM"/>
    </source>
</evidence>
<proteinExistence type="predicted"/>
<organism evidence="1 2">
    <name type="scientific">Vibrio vulnificus</name>
    <dbReference type="NCBI Taxonomy" id="672"/>
    <lineage>
        <taxon>Bacteria</taxon>
        <taxon>Pseudomonadati</taxon>
        <taxon>Pseudomonadota</taxon>
        <taxon>Gammaproteobacteria</taxon>
        <taxon>Vibrionales</taxon>
        <taxon>Vibrionaceae</taxon>
        <taxon>Vibrio</taxon>
    </lineage>
</organism>
<evidence type="ECO:0000313" key="2">
    <source>
        <dbReference type="Proteomes" id="UP000664056"/>
    </source>
</evidence>
<comment type="caution">
    <text evidence="1">The sequence shown here is derived from an EMBL/GenBank/DDBJ whole genome shotgun (WGS) entry which is preliminary data.</text>
</comment>
<name>A0AAW4HJJ1_VIBVL</name>
<evidence type="ECO:0000313" key="1">
    <source>
        <dbReference type="EMBL" id="MBN8124508.1"/>
    </source>
</evidence>
<protein>
    <recommendedName>
        <fullName evidence="3">DUF2283 domain-containing protein</fullName>
    </recommendedName>
</protein>